<comment type="caution">
    <text evidence="3">The sequence shown here is derived from an EMBL/GenBank/DDBJ whole genome shotgun (WGS) entry which is preliminary data.</text>
</comment>
<dbReference type="Proteomes" id="UP000321717">
    <property type="component" value="Unassembled WGS sequence"/>
</dbReference>
<dbReference type="InterPro" id="IPR003848">
    <property type="entry name" value="DUF218"/>
</dbReference>
<gene>
    <name evidence="3" type="ORF">RNA01_32470</name>
</gene>
<keyword evidence="1" id="KW-1133">Transmembrane helix</keyword>
<dbReference type="GO" id="GO:0005886">
    <property type="term" value="C:plasma membrane"/>
    <property type="evidence" value="ECO:0007669"/>
    <property type="project" value="TreeGrafter"/>
</dbReference>
<organism evidence="3 4">
    <name type="scientific">Ciceribacter naphthalenivorans</name>
    <dbReference type="NCBI Taxonomy" id="1118451"/>
    <lineage>
        <taxon>Bacteria</taxon>
        <taxon>Pseudomonadati</taxon>
        <taxon>Pseudomonadota</taxon>
        <taxon>Alphaproteobacteria</taxon>
        <taxon>Hyphomicrobiales</taxon>
        <taxon>Rhizobiaceae</taxon>
        <taxon>Ciceribacter</taxon>
    </lineage>
</organism>
<dbReference type="GO" id="GO:0000270">
    <property type="term" value="P:peptidoglycan metabolic process"/>
    <property type="evidence" value="ECO:0007669"/>
    <property type="project" value="TreeGrafter"/>
</dbReference>
<evidence type="ECO:0000256" key="1">
    <source>
        <dbReference type="SAM" id="Phobius"/>
    </source>
</evidence>
<protein>
    <submittedName>
        <fullName evidence="3">Membrane protein</fullName>
    </submittedName>
</protein>
<dbReference type="GO" id="GO:0043164">
    <property type="term" value="P:Gram-negative-bacterium-type cell wall biogenesis"/>
    <property type="evidence" value="ECO:0007669"/>
    <property type="project" value="TreeGrafter"/>
</dbReference>
<evidence type="ECO:0000259" key="2">
    <source>
        <dbReference type="Pfam" id="PF02698"/>
    </source>
</evidence>
<evidence type="ECO:0000313" key="3">
    <source>
        <dbReference type="EMBL" id="GEO86315.1"/>
    </source>
</evidence>
<dbReference type="PANTHER" id="PTHR30336">
    <property type="entry name" value="INNER MEMBRANE PROTEIN, PROBABLE PERMEASE"/>
    <property type="match status" value="1"/>
</dbReference>
<dbReference type="CDD" id="cd06259">
    <property type="entry name" value="YdcF-like"/>
    <property type="match status" value="1"/>
</dbReference>
<dbReference type="Pfam" id="PF02698">
    <property type="entry name" value="DUF218"/>
    <property type="match status" value="1"/>
</dbReference>
<keyword evidence="4" id="KW-1185">Reference proteome</keyword>
<dbReference type="AlphaFoldDB" id="A0A512HLI6"/>
<dbReference type="EMBL" id="BJZP01000018">
    <property type="protein sequence ID" value="GEO86315.1"/>
    <property type="molecule type" value="Genomic_DNA"/>
</dbReference>
<dbReference type="InterPro" id="IPR051599">
    <property type="entry name" value="Cell_Envelope_Assoc"/>
</dbReference>
<accession>A0A512HLI6</accession>
<name>A0A512HLI6_9HYPH</name>
<feature type="transmembrane region" description="Helical" evidence="1">
    <location>
        <begin position="51"/>
        <end position="73"/>
    </location>
</feature>
<feature type="domain" description="DUF218" evidence="2">
    <location>
        <begin position="89"/>
        <end position="227"/>
    </location>
</feature>
<evidence type="ECO:0000313" key="4">
    <source>
        <dbReference type="Proteomes" id="UP000321717"/>
    </source>
</evidence>
<reference evidence="3 4" key="1">
    <citation type="submission" date="2019-07" db="EMBL/GenBank/DDBJ databases">
        <title>Whole genome shotgun sequence of Rhizobium naphthalenivorans NBRC 107585.</title>
        <authorList>
            <person name="Hosoyama A."/>
            <person name="Uohara A."/>
            <person name="Ohji S."/>
            <person name="Ichikawa N."/>
        </authorList>
    </citation>
    <scope>NUCLEOTIDE SEQUENCE [LARGE SCALE GENOMIC DNA]</scope>
    <source>
        <strain evidence="3 4">NBRC 107585</strain>
    </source>
</reference>
<keyword evidence="1" id="KW-0812">Transmembrane</keyword>
<keyword evidence="1" id="KW-0472">Membrane</keyword>
<dbReference type="PANTHER" id="PTHR30336:SF4">
    <property type="entry name" value="ENVELOPE BIOGENESIS FACTOR ELYC"/>
    <property type="match status" value="1"/>
</dbReference>
<proteinExistence type="predicted"/>
<sequence length="257" mass="28738">MPQSRLFPMTEARYAKDMTMGQMSRDRALRERQPRRSAGGIFARRGRLRRVLHYGGLAVIFCVAMILAGFLWYADSVTTLVPPAQAKADAIVVLTGGYQRIDQAVELLRRGSGQRLLISGAHPTTSPTQIRKMTQSSPDLFDCCVDVGYEALDTIGNANEISQWIHDHGYGSVLVVTNNYHMPRSLMELRRKDRATQYIPYPVVNSDLKHTDWYSQPDVLRTLLSEYGKTLVAYARGLIGWGSDGLRSTARAVKTSS</sequence>